<evidence type="ECO:0000313" key="7">
    <source>
        <dbReference type="EMBL" id="TNC46212.1"/>
    </source>
</evidence>
<dbReference type="GO" id="GO:0022857">
    <property type="term" value="F:transmembrane transporter activity"/>
    <property type="evidence" value="ECO:0007669"/>
    <property type="project" value="InterPro"/>
</dbReference>
<feature type="transmembrane region" description="Helical" evidence="5">
    <location>
        <begin position="308"/>
        <end position="325"/>
    </location>
</feature>
<feature type="transmembrane region" description="Helical" evidence="5">
    <location>
        <begin position="337"/>
        <end position="358"/>
    </location>
</feature>
<dbReference type="EMBL" id="VDFR01000057">
    <property type="protein sequence ID" value="TNC46371.1"/>
    <property type="molecule type" value="Genomic_DNA"/>
</dbReference>
<dbReference type="RefSeq" id="WP_139086908.1">
    <property type="nucleotide sequence ID" value="NZ_VDFR01000057.1"/>
</dbReference>
<keyword evidence="2 5" id="KW-0812">Transmembrane</keyword>
<organism evidence="8 9">
    <name type="scientific">Mumia zhuanghuii</name>
    <dbReference type="NCBI Taxonomy" id="2585211"/>
    <lineage>
        <taxon>Bacteria</taxon>
        <taxon>Bacillati</taxon>
        <taxon>Actinomycetota</taxon>
        <taxon>Actinomycetes</taxon>
        <taxon>Propionibacteriales</taxon>
        <taxon>Nocardioidaceae</taxon>
        <taxon>Mumia</taxon>
    </lineage>
</organism>
<feature type="transmembrane region" description="Helical" evidence="5">
    <location>
        <begin position="370"/>
        <end position="392"/>
    </location>
</feature>
<reference evidence="8 9" key="1">
    <citation type="submission" date="2019-05" db="EMBL/GenBank/DDBJ databases">
        <title>Mumia sp. nov., isolated from the intestinal contents of plateau pika (Ochotona curzoniae) in the Qinghai-Tibet plateau of China.</title>
        <authorList>
            <person name="Tian Z."/>
        </authorList>
    </citation>
    <scope>NUCLEOTIDE SEQUENCE [LARGE SCALE GENOMIC DNA]</scope>
    <source>
        <strain evidence="9">527</strain>
        <strain evidence="8">Z527</strain>
    </source>
</reference>
<dbReference type="AlphaFoldDB" id="A0A5C4MN35"/>
<evidence type="ECO:0000256" key="3">
    <source>
        <dbReference type="ARBA" id="ARBA00022989"/>
    </source>
</evidence>
<feature type="transmembrane region" description="Helical" evidence="5">
    <location>
        <begin position="257"/>
        <end position="278"/>
    </location>
</feature>
<dbReference type="GO" id="GO:0005886">
    <property type="term" value="C:plasma membrane"/>
    <property type="evidence" value="ECO:0007669"/>
    <property type="project" value="UniProtKB-SubCell"/>
</dbReference>
<dbReference type="Proteomes" id="UP000306740">
    <property type="component" value="Unassembled WGS sequence"/>
</dbReference>
<evidence type="ECO:0000256" key="1">
    <source>
        <dbReference type="ARBA" id="ARBA00004651"/>
    </source>
</evidence>
<name>A0A5C4MN35_9ACTN</name>
<feature type="domain" description="Major facilitator superfamily (MFS) profile" evidence="6">
    <location>
        <begin position="220"/>
        <end position="402"/>
    </location>
</feature>
<comment type="caution">
    <text evidence="8">The sequence shown here is derived from an EMBL/GenBank/DDBJ whole genome shotgun (WGS) entry which is preliminary data.</text>
</comment>
<evidence type="ECO:0000259" key="6">
    <source>
        <dbReference type="PROSITE" id="PS50850"/>
    </source>
</evidence>
<dbReference type="PANTHER" id="PTHR23542:SF1">
    <property type="entry name" value="MAJOR FACILITATOR SUPERFAMILY (MFS) PROFILE DOMAIN-CONTAINING PROTEIN"/>
    <property type="match status" value="1"/>
</dbReference>
<dbReference type="PANTHER" id="PTHR23542">
    <property type="match status" value="1"/>
</dbReference>
<feature type="transmembrane region" description="Helical" evidence="5">
    <location>
        <begin position="285"/>
        <end position="302"/>
    </location>
</feature>
<accession>A0A5C4MN35</accession>
<keyword evidence="3 5" id="KW-1133">Transmembrane helix</keyword>
<dbReference type="InterPro" id="IPR036259">
    <property type="entry name" value="MFS_trans_sf"/>
</dbReference>
<dbReference type="OrthoDB" id="9180256at2"/>
<gene>
    <name evidence="8" type="ORF">FHE65_13160</name>
    <name evidence="7" type="ORF">FHE65_13475</name>
</gene>
<keyword evidence="4 5" id="KW-0472">Membrane</keyword>
<feature type="transmembrane region" description="Helical" evidence="5">
    <location>
        <begin position="51"/>
        <end position="72"/>
    </location>
</feature>
<dbReference type="PROSITE" id="PS50850">
    <property type="entry name" value="MFS"/>
    <property type="match status" value="1"/>
</dbReference>
<feature type="transmembrane region" description="Helical" evidence="5">
    <location>
        <begin position="216"/>
        <end position="237"/>
    </location>
</feature>
<proteinExistence type="predicted"/>
<feature type="transmembrane region" description="Helical" evidence="5">
    <location>
        <begin position="180"/>
        <end position="196"/>
    </location>
</feature>
<evidence type="ECO:0000313" key="9">
    <source>
        <dbReference type="Proteomes" id="UP000306740"/>
    </source>
</evidence>
<dbReference type="EMBL" id="VDFR01000059">
    <property type="protein sequence ID" value="TNC46212.1"/>
    <property type="molecule type" value="Genomic_DNA"/>
</dbReference>
<evidence type="ECO:0000256" key="4">
    <source>
        <dbReference type="ARBA" id="ARBA00023136"/>
    </source>
</evidence>
<feature type="transmembrane region" description="Helical" evidence="5">
    <location>
        <begin position="12"/>
        <end position="31"/>
    </location>
</feature>
<evidence type="ECO:0000256" key="5">
    <source>
        <dbReference type="SAM" id="Phobius"/>
    </source>
</evidence>
<comment type="subcellular location">
    <subcellularLocation>
        <location evidence="1">Cell membrane</location>
        <topology evidence="1">Multi-pass membrane protein</topology>
    </subcellularLocation>
</comment>
<protein>
    <submittedName>
        <fullName evidence="8">MFS transporter</fullName>
    </submittedName>
</protein>
<dbReference type="InterPro" id="IPR020846">
    <property type="entry name" value="MFS_dom"/>
</dbReference>
<evidence type="ECO:0000256" key="2">
    <source>
        <dbReference type="ARBA" id="ARBA00022692"/>
    </source>
</evidence>
<evidence type="ECO:0000313" key="8">
    <source>
        <dbReference type="EMBL" id="TNC46371.1"/>
    </source>
</evidence>
<dbReference type="SUPFAM" id="SSF103473">
    <property type="entry name" value="MFS general substrate transporter"/>
    <property type="match status" value="1"/>
</dbReference>
<dbReference type="Gene3D" id="1.20.1250.20">
    <property type="entry name" value="MFS general substrate transporter like domains"/>
    <property type="match status" value="2"/>
</dbReference>
<sequence>MSPLASYRRLFAMVGPAYVVVAFLGRLPLAMSQMGTLLLVSSTTGSYTTGGLAAGALAVANAIVSPVAGAIADRTGQRPVVLVQSFAGGAGLTAIVVLTGAGAADGWLIAIAALTGAAMPQVGPLARVRWRPITGSAGRESPQLVDAAFSYEGAADEASFVLGPALVGLVAVLIDPAGSLLVAAGLLVVFGGWFGLHPTAALTRITHVATAVKGRILTQAFMIIVAAQFLVGVLFGSVQTGATALATAEGTPGLSGLVHATLGVGSVVAGLSMAWVPARIGFQHRILVAAAALALLSSPLALVHSLPALVAVVLVLGFAVAPYMISNFTLGERIVPLNRVGAAMTLLAGATGIGYAVGSTTAGRLADAGGYSPAFGVTITAAWLALTLAVVAQRVLGRAPQR</sequence>